<accession>A0A1Y2F2P6</accession>
<dbReference type="RefSeq" id="XP_040723271.1">
    <property type="nucleotide sequence ID" value="XM_040871506.1"/>
</dbReference>
<keyword evidence="3" id="KW-1185">Reference proteome</keyword>
<reference evidence="2 3" key="1">
    <citation type="submission" date="2016-07" db="EMBL/GenBank/DDBJ databases">
        <title>Pervasive Adenine N6-methylation of Active Genes in Fungi.</title>
        <authorList>
            <consortium name="DOE Joint Genome Institute"/>
            <person name="Mondo S.J."/>
            <person name="Dannebaum R.O."/>
            <person name="Kuo R.C."/>
            <person name="Labutti K."/>
            <person name="Haridas S."/>
            <person name="Kuo A."/>
            <person name="Salamov A."/>
            <person name="Ahrendt S.R."/>
            <person name="Lipzen A."/>
            <person name="Sullivan W."/>
            <person name="Andreopoulos W.B."/>
            <person name="Clum A."/>
            <person name="Lindquist E."/>
            <person name="Daum C."/>
            <person name="Ramamoorthy G.K."/>
            <person name="Gryganskyi A."/>
            <person name="Culley D."/>
            <person name="Magnuson J.K."/>
            <person name="James T.Y."/>
            <person name="O'Malley M.A."/>
            <person name="Stajich J.E."/>
            <person name="Spatafora J.W."/>
            <person name="Visel A."/>
            <person name="Grigoriev I.V."/>
        </authorList>
    </citation>
    <scope>NUCLEOTIDE SEQUENCE [LARGE SCALE GENOMIC DNA]</scope>
    <source>
        <strain evidence="2 3">12-1054</strain>
    </source>
</reference>
<evidence type="ECO:0008006" key="4">
    <source>
        <dbReference type="Google" id="ProtNLM"/>
    </source>
</evidence>
<feature type="region of interest" description="Disordered" evidence="1">
    <location>
        <begin position="179"/>
        <end position="223"/>
    </location>
</feature>
<dbReference type="EMBL" id="MCFI01000018">
    <property type="protein sequence ID" value="ORY78160.1"/>
    <property type="molecule type" value="Genomic_DNA"/>
</dbReference>
<evidence type="ECO:0000256" key="1">
    <source>
        <dbReference type="SAM" id="MobiDB-lite"/>
    </source>
</evidence>
<name>A0A1Y2F2P6_PROLT</name>
<protein>
    <recommendedName>
        <fullName evidence="4">RRM domain-containing protein</fullName>
    </recommendedName>
</protein>
<dbReference type="GeneID" id="63788105"/>
<evidence type="ECO:0000313" key="3">
    <source>
        <dbReference type="Proteomes" id="UP000193685"/>
    </source>
</evidence>
<feature type="region of interest" description="Disordered" evidence="1">
    <location>
        <begin position="476"/>
        <end position="504"/>
    </location>
</feature>
<dbReference type="OrthoDB" id="2935572at2759"/>
<dbReference type="Proteomes" id="UP000193685">
    <property type="component" value="Unassembled WGS sequence"/>
</dbReference>
<dbReference type="SUPFAM" id="SSF54928">
    <property type="entry name" value="RNA-binding domain, RBD"/>
    <property type="match status" value="1"/>
</dbReference>
<dbReference type="STRING" id="56484.A0A1Y2F2P6"/>
<dbReference type="AlphaFoldDB" id="A0A1Y2F2P6"/>
<dbReference type="InterPro" id="IPR035979">
    <property type="entry name" value="RBD_domain_sf"/>
</dbReference>
<sequence length="653" mass="71375">MSRERRITDDYSLLDHYDNDHNDDSFDFSAALRSDPATATLTAKSTTTATHRGASPLELADLLNLEQPFEPFSLHGYPGKHSLGQVEQARMGSDGLATGSVGSGRQGHGRQALLSTHTTTQYYLHGQPHSSAASGVSAAHLDENVLESLFDRLSQLESQALVQQEQLGKMAKRVDELEREKRAVQHQHKQQQQQQQQQPPREQSPVADSAEEASQVAGEDEAAATVETALDEAFKVKDPSTTEPFAPARTPLSPEELVSAQADTPGPVIAAAPEPIPGPTPAFNPSPSPLPQQQRPSTFRFGPASRAVRIGNIHASTTFAMLHRVIRCGPVEQIFFTPGQGYAVAWYLHPRAAELYLTWVNEHDVMLDGKCLTFARHETQLATTPPSRHLLDAASRGCSTTLWLDEPRLTLNEVHADCSRLGNVIDVNRLRSGTIRIVFGSMHDALEAIMALKRMRSYRGARIQFARDECGEEADSSRFLLQHSRPKQTTTSSASSVKDGPAETQPIQTVAQTKEEAKEQDAARSNTTHLIAAEGLLQQNVTGTSPAKQTTAMQQEPKATLDTAQKRTAAAALETPTTPLPKRRAKQPVVEPTEIIVQSDGVQRPNTAGSTEAKETDQAALPKVPCKICGLRHWRSGLHRTPCRMRGDLALRR</sequence>
<feature type="compositionally biased region" description="Polar residues" evidence="1">
    <location>
        <begin position="487"/>
        <end position="496"/>
    </location>
</feature>
<organism evidence="2 3">
    <name type="scientific">Protomyces lactucae-debilis</name>
    <dbReference type="NCBI Taxonomy" id="2754530"/>
    <lineage>
        <taxon>Eukaryota</taxon>
        <taxon>Fungi</taxon>
        <taxon>Dikarya</taxon>
        <taxon>Ascomycota</taxon>
        <taxon>Taphrinomycotina</taxon>
        <taxon>Taphrinomycetes</taxon>
        <taxon>Taphrinales</taxon>
        <taxon>Protomycetaceae</taxon>
        <taxon>Protomyces</taxon>
    </lineage>
</organism>
<comment type="caution">
    <text evidence="2">The sequence shown here is derived from an EMBL/GenBank/DDBJ whole genome shotgun (WGS) entry which is preliminary data.</text>
</comment>
<feature type="region of interest" description="Disordered" evidence="1">
    <location>
        <begin position="232"/>
        <end position="251"/>
    </location>
</feature>
<gene>
    <name evidence="2" type="ORF">BCR37DRAFT_394668</name>
</gene>
<proteinExistence type="predicted"/>
<evidence type="ECO:0000313" key="2">
    <source>
        <dbReference type="EMBL" id="ORY78160.1"/>
    </source>
</evidence>
<dbReference type="GO" id="GO:0003676">
    <property type="term" value="F:nucleic acid binding"/>
    <property type="evidence" value="ECO:0007669"/>
    <property type="project" value="InterPro"/>
</dbReference>